<dbReference type="Proteomes" id="UP000019132">
    <property type="component" value="Unassembled WGS sequence"/>
</dbReference>
<dbReference type="PANTHER" id="PTHR36052:SF1">
    <property type="entry name" value="EXCITATORY AMINO ACID TRANSPORTER"/>
    <property type="match status" value="1"/>
</dbReference>
<dbReference type="InParanoid" id="K3WNU2"/>
<reference evidence="2" key="2">
    <citation type="submission" date="2010-04" db="EMBL/GenBank/DDBJ databases">
        <authorList>
            <person name="Buell R."/>
            <person name="Hamilton J."/>
            <person name="Hostetler J."/>
        </authorList>
    </citation>
    <scope>NUCLEOTIDE SEQUENCE [LARGE SCALE GENOMIC DNA]</scope>
    <source>
        <strain evidence="2">DAOM:BR144</strain>
    </source>
</reference>
<reference evidence="2" key="1">
    <citation type="journal article" date="2010" name="Genome Biol.">
        <title>Genome sequence of the necrotrophic plant pathogen Pythium ultimum reveals original pathogenicity mechanisms and effector repertoire.</title>
        <authorList>
            <person name="Levesque C.A."/>
            <person name="Brouwer H."/>
            <person name="Cano L."/>
            <person name="Hamilton J.P."/>
            <person name="Holt C."/>
            <person name="Huitema E."/>
            <person name="Raffaele S."/>
            <person name="Robideau G.P."/>
            <person name="Thines M."/>
            <person name="Win J."/>
            <person name="Zerillo M.M."/>
            <person name="Beakes G.W."/>
            <person name="Boore J.L."/>
            <person name="Busam D."/>
            <person name="Dumas B."/>
            <person name="Ferriera S."/>
            <person name="Fuerstenberg S.I."/>
            <person name="Gachon C.M."/>
            <person name="Gaulin E."/>
            <person name="Govers F."/>
            <person name="Grenville-Briggs L."/>
            <person name="Horner N."/>
            <person name="Hostetler J."/>
            <person name="Jiang R.H."/>
            <person name="Johnson J."/>
            <person name="Krajaejun T."/>
            <person name="Lin H."/>
            <person name="Meijer H.J."/>
            <person name="Moore B."/>
            <person name="Morris P."/>
            <person name="Phuntmart V."/>
            <person name="Puiu D."/>
            <person name="Shetty J."/>
            <person name="Stajich J.E."/>
            <person name="Tripathy S."/>
            <person name="Wawra S."/>
            <person name="van West P."/>
            <person name="Whitty B.R."/>
            <person name="Coutinho P.M."/>
            <person name="Henrissat B."/>
            <person name="Martin F."/>
            <person name="Thomas P.D."/>
            <person name="Tyler B.M."/>
            <person name="De Vries R.P."/>
            <person name="Kamoun S."/>
            <person name="Yandell M."/>
            <person name="Tisserat N."/>
            <person name="Buell C.R."/>
        </authorList>
    </citation>
    <scope>NUCLEOTIDE SEQUENCE</scope>
    <source>
        <strain evidence="2">DAOM:BR144</strain>
    </source>
</reference>
<evidence type="ECO:0000313" key="2">
    <source>
        <dbReference type="Proteomes" id="UP000019132"/>
    </source>
</evidence>
<dbReference type="eggNOG" id="ENOG502S4FE">
    <property type="taxonomic scope" value="Eukaryota"/>
</dbReference>
<reference evidence="1" key="3">
    <citation type="submission" date="2015-02" db="UniProtKB">
        <authorList>
            <consortium name="EnsemblProtists"/>
        </authorList>
    </citation>
    <scope>IDENTIFICATION</scope>
    <source>
        <strain evidence="1">DAOM BR144</strain>
    </source>
</reference>
<dbReference type="HOGENOM" id="CLU_171414_0_0_1"/>
<dbReference type="EnsemblProtists" id="PYU1_T006634">
    <property type="protein sequence ID" value="PYU1_T006634"/>
    <property type="gene ID" value="PYU1_G006622"/>
</dbReference>
<dbReference type="VEuPathDB" id="FungiDB:PYU1_G006622"/>
<protein>
    <submittedName>
        <fullName evidence="1">Uncharacterized protein</fullName>
    </submittedName>
</protein>
<keyword evidence="2" id="KW-1185">Reference proteome</keyword>
<evidence type="ECO:0000313" key="1">
    <source>
        <dbReference type="EnsemblProtists" id="PYU1_T006634"/>
    </source>
</evidence>
<accession>K3WNU2</accession>
<proteinExistence type="predicted"/>
<name>K3WNU2_GLOUD</name>
<sequence>MGVTGVVVGSLMGLTTKLGSNVLQKVPYMRHPWEHVLLIGAGAYAGNYFQNKYHQDLKEVEELRTYLERRPGNSAN</sequence>
<dbReference type="PANTHER" id="PTHR36052">
    <property type="entry name" value="EXCITATORY AMINO ACID TRANSPORTER"/>
    <property type="match status" value="1"/>
</dbReference>
<dbReference type="OMA" id="HIVADNY"/>
<dbReference type="EMBL" id="GL376635">
    <property type="status" value="NOT_ANNOTATED_CDS"/>
    <property type="molecule type" value="Genomic_DNA"/>
</dbReference>
<organism evidence="1 2">
    <name type="scientific">Globisporangium ultimum (strain ATCC 200006 / CBS 805.95 / DAOM BR144)</name>
    <name type="common">Pythium ultimum</name>
    <dbReference type="NCBI Taxonomy" id="431595"/>
    <lineage>
        <taxon>Eukaryota</taxon>
        <taxon>Sar</taxon>
        <taxon>Stramenopiles</taxon>
        <taxon>Oomycota</taxon>
        <taxon>Peronosporomycetes</taxon>
        <taxon>Pythiales</taxon>
        <taxon>Pythiaceae</taxon>
        <taxon>Globisporangium</taxon>
    </lineage>
</organism>
<dbReference type="STRING" id="431595.K3WNU2"/>
<dbReference type="AlphaFoldDB" id="K3WNU2"/>